<evidence type="ECO:0000256" key="4">
    <source>
        <dbReference type="ARBA" id="ARBA00023125"/>
    </source>
</evidence>
<dbReference type="PRINTS" id="PR00035">
    <property type="entry name" value="HTHGNTR"/>
</dbReference>
<dbReference type="Pfam" id="PF00392">
    <property type="entry name" value="GntR"/>
    <property type="match status" value="1"/>
</dbReference>
<accession>A0ABV6Z5W6</accession>
<keyword evidence="4" id="KW-0238">DNA-binding</keyword>
<dbReference type="InterPro" id="IPR036388">
    <property type="entry name" value="WH-like_DNA-bd_sf"/>
</dbReference>
<dbReference type="InterPro" id="IPR000524">
    <property type="entry name" value="Tscrpt_reg_HTH_GntR"/>
</dbReference>
<dbReference type="PANTHER" id="PTHR46577:SF2">
    <property type="entry name" value="TRANSCRIPTIONAL REGULATORY PROTEIN"/>
    <property type="match status" value="1"/>
</dbReference>
<evidence type="ECO:0000256" key="5">
    <source>
        <dbReference type="ARBA" id="ARBA00023163"/>
    </source>
</evidence>
<dbReference type="Proteomes" id="UP001594351">
    <property type="component" value="Unassembled WGS sequence"/>
</dbReference>
<dbReference type="GO" id="GO:0008483">
    <property type="term" value="F:transaminase activity"/>
    <property type="evidence" value="ECO:0007669"/>
    <property type="project" value="UniProtKB-KW"/>
</dbReference>
<keyword evidence="8" id="KW-1185">Reference proteome</keyword>
<dbReference type="SUPFAM" id="SSF46785">
    <property type="entry name" value="Winged helix' DNA-binding domain"/>
    <property type="match status" value="1"/>
</dbReference>
<organism evidence="7 8">
    <name type="scientific">candidate division CSSED10-310 bacterium</name>
    <dbReference type="NCBI Taxonomy" id="2855610"/>
    <lineage>
        <taxon>Bacteria</taxon>
        <taxon>Bacteria division CSSED10-310</taxon>
    </lineage>
</organism>
<dbReference type="Pfam" id="PF00155">
    <property type="entry name" value="Aminotran_1_2"/>
    <property type="match status" value="1"/>
</dbReference>
<dbReference type="InterPro" id="IPR015421">
    <property type="entry name" value="PyrdxlP-dep_Trfase_major"/>
</dbReference>
<dbReference type="InterPro" id="IPR015424">
    <property type="entry name" value="PyrdxlP-dep_Trfase"/>
</dbReference>
<keyword evidence="2" id="KW-0663">Pyridoxal phosphate</keyword>
<evidence type="ECO:0000256" key="2">
    <source>
        <dbReference type="ARBA" id="ARBA00022898"/>
    </source>
</evidence>
<keyword evidence="7" id="KW-0808">Transferase</keyword>
<dbReference type="SUPFAM" id="SSF53383">
    <property type="entry name" value="PLP-dependent transferases"/>
    <property type="match status" value="1"/>
</dbReference>
<keyword evidence="3" id="KW-0805">Transcription regulation</keyword>
<gene>
    <name evidence="7" type="ORF">ACFL27_26925</name>
</gene>
<dbReference type="InterPro" id="IPR004839">
    <property type="entry name" value="Aminotransferase_I/II_large"/>
</dbReference>
<evidence type="ECO:0000259" key="6">
    <source>
        <dbReference type="PROSITE" id="PS50949"/>
    </source>
</evidence>
<reference evidence="7 8" key="1">
    <citation type="submission" date="2024-09" db="EMBL/GenBank/DDBJ databases">
        <title>Laminarin stimulates single cell rates of sulfate reduction while oxygen inhibits transcriptomic activity in coastal marine sediment.</title>
        <authorList>
            <person name="Lindsay M."/>
            <person name="Orcutt B."/>
            <person name="Emerson D."/>
            <person name="Stepanauskas R."/>
            <person name="D'Angelo T."/>
        </authorList>
    </citation>
    <scope>NUCLEOTIDE SEQUENCE [LARGE SCALE GENOMIC DNA]</scope>
    <source>
        <strain evidence="7">SAG AM-311-K15</strain>
    </source>
</reference>
<name>A0ABV6Z5W6_UNCC1</name>
<dbReference type="InterPro" id="IPR036390">
    <property type="entry name" value="WH_DNA-bd_sf"/>
</dbReference>
<dbReference type="Gene3D" id="3.90.1150.10">
    <property type="entry name" value="Aspartate Aminotransferase, domain 1"/>
    <property type="match status" value="1"/>
</dbReference>
<comment type="caution">
    <text evidence="7">The sequence shown here is derived from an EMBL/GenBank/DDBJ whole genome shotgun (WGS) entry which is preliminary data.</text>
</comment>
<evidence type="ECO:0000256" key="3">
    <source>
        <dbReference type="ARBA" id="ARBA00023015"/>
    </source>
</evidence>
<evidence type="ECO:0000313" key="7">
    <source>
        <dbReference type="EMBL" id="MFC1853834.1"/>
    </source>
</evidence>
<dbReference type="PROSITE" id="PS50949">
    <property type="entry name" value="HTH_GNTR"/>
    <property type="match status" value="1"/>
</dbReference>
<dbReference type="EMBL" id="JBHPBY010000618">
    <property type="protein sequence ID" value="MFC1853834.1"/>
    <property type="molecule type" value="Genomic_DNA"/>
</dbReference>
<dbReference type="PANTHER" id="PTHR46577">
    <property type="entry name" value="HTH-TYPE TRANSCRIPTIONAL REGULATORY PROTEIN GABR"/>
    <property type="match status" value="1"/>
</dbReference>
<dbReference type="CDD" id="cd00609">
    <property type="entry name" value="AAT_like"/>
    <property type="match status" value="1"/>
</dbReference>
<dbReference type="SMART" id="SM00345">
    <property type="entry name" value="HTH_GNTR"/>
    <property type="match status" value="1"/>
</dbReference>
<feature type="non-terminal residue" evidence="7">
    <location>
        <position position="1"/>
    </location>
</feature>
<evidence type="ECO:0000313" key="8">
    <source>
        <dbReference type="Proteomes" id="UP001594351"/>
    </source>
</evidence>
<dbReference type="CDD" id="cd07377">
    <property type="entry name" value="WHTH_GntR"/>
    <property type="match status" value="1"/>
</dbReference>
<dbReference type="Gene3D" id="3.40.640.10">
    <property type="entry name" value="Type I PLP-dependent aspartate aminotransferase-like (Major domain)"/>
    <property type="match status" value="1"/>
</dbReference>
<feature type="domain" description="HTH gntR-type" evidence="6">
    <location>
        <begin position="1"/>
        <end position="69"/>
    </location>
</feature>
<dbReference type="InterPro" id="IPR015422">
    <property type="entry name" value="PyrdxlP-dep_Trfase_small"/>
</dbReference>
<protein>
    <submittedName>
        <fullName evidence="7">PLP-dependent aminotransferase family protein</fullName>
    </submittedName>
</protein>
<dbReference type="InterPro" id="IPR051446">
    <property type="entry name" value="HTH_trans_reg/aminotransferase"/>
</dbReference>
<keyword evidence="5" id="KW-0804">Transcription</keyword>
<sequence>TPLYLQITKQVKKLIENNTLRAGARIPSTRYLAEKLGIHRTTVYRAYEELWALGYIESRPGSITRIRKRAKIATIEEKRTAGILDWDRIITSSSQDIYQLYQQHTPERSVKKSADIINLSALDMDKRLIPADDFRRCLNQVLRTKDATIYGYGERAGYKPLRKYIARRLQIHGIAVSADEVIITNGSQNGIDMILRLLTFPGAKVIVESPTYALILPLLRYYQTDITGIPMNHDGIDLEKVERQFEKSKPVLLYTMPNFQNPTGITTDQTHRETLLSLCERFKVPLIEDGFEEEMKYFGKVALPIKSMDKHHLVLYLGTFSKILMPGVRIGWIAAEKACIERLLGIKRFCDLSSNSITQAAMAEFCQEGYYDLHVKRMHRIFRKRMQIALKAMARFMPPDAVTWTRPSGGYLIWCHLPQHQGRITESEHIFQSHGVSVSPGEFYFPDPPAAQYFRISISTLDEAEIEEGIRRLGLAIEDLVSK</sequence>
<keyword evidence="7" id="KW-0032">Aminotransferase</keyword>
<proteinExistence type="inferred from homology"/>
<evidence type="ECO:0000256" key="1">
    <source>
        <dbReference type="ARBA" id="ARBA00005384"/>
    </source>
</evidence>
<dbReference type="Gene3D" id="1.10.10.10">
    <property type="entry name" value="Winged helix-like DNA-binding domain superfamily/Winged helix DNA-binding domain"/>
    <property type="match status" value="1"/>
</dbReference>
<comment type="similarity">
    <text evidence="1">In the C-terminal section; belongs to the class-I pyridoxal-phosphate-dependent aminotransferase family.</text>
</comment>